<keyword evidence="2" id="KW-0472">Membrane</keyword>
<gene>
    <name evidence="4" type="ORF">EV421DRAFT_1911223</name>
</gene>
<keyword evidence="2" id="KW-0812">Transmembrane</keyword>
<evidence type="ECO:0000256" key="2">
    <source>
        <dbReference type="SAM" id="Phobius"/>
    </source>
</evidence>
<dbReference type="Pfam" id="PF20152">
    <property type="entry name" value="DUF6534"/>
    <property type="match status" value="1"/>
</dbReference>
<feature type="transmembrane region" description="Helical" evidence="2">
    <location>
        <begin position="53"/>
        <end position="74"/>
    </location>
</feature>
<feature type="transmembrane region" description="Helical" evidence="2">
    <location>
        <begin position="123"/>
        <end position="144"/>
    </location>
</feature>
<dbReference type="AlphaFoldDB" id="A0AA39IYN9"/>
<feature type="region of interest" description="Disordered" evidence="1">
    <location>
        <begin position="336"/>
        <end position="358"/>
    </location>
</feature>
<reference evidence="4" key="1">
    <citation type="submission" date="2023-06" db="EMBL/GenBank/DDBJ databases">
        <authorList>
            <consortium name="Lawrence Berkeley National Laboratory"/>
            <person name="Ahrendt S."/>
            <person name="Sahu N."/>
            <person name="Indic B."/>
            <person name="Wong-Bajracharya J."/>
            <person name="Merenyi Z."/>
            <person name="Ke H.-M."/>
            <person name="Monk M."/>
            <person name="Kocsube S."/>
            <person name="Drula E."/>
            <person name="Lipzen A."/>
            <person name="Balint B."/>
            <person name="Henrissat B."/>
            <person name="Andreopoulos B."/>
            <person name="Martin F.M."/>
            <person name="Harder C.B."/>
            <person name="Rigling D."/>
            <person name="Ford K.L."/>
            <person name="Foster G.D."/>
            <person name="Pangilinan J."/>
            <person name="Papanicolaou A."/>
            <person name="Barry K."/>
            <person name="LaButti K."/>
            <person name="Viragh M."/>
            <person name="Koriabine M."/>
            <person name="Yan M."/>
            <person name="Riley R."/>
            <person name="Champramary S."/>
            <person name="Plett K.L."/>
            <person name="Tsai I.J."/>
            <person name="Slot J."/>
            <person name="Sipos G."/>
            <person name="Plett J."/>
            <person name="Nagy L.G."/>
            <person name="Grigoriev I.V."/>
        </authorList>
    </citation>
    <scope>NUCLEOTIDE SEQUENCE</scope>
    <source>
        <strain evidence="4">FPL87.14</strain>
    </source>
</reference>
<feature type="transmembrane region" description="Helical" evidence="2">
    <location>
        <begin position="164"/>
        <end position="187"/>
    </location>
</feature>
<keyword evidence="2" id="KW-1133">Transmembrane helix</keyword>
<dbReference type="PANTHER" id="PTHR40465">
    <property type="entry name" value="CHROMOSOME 1, WHOLE GENOME SHOTGUN SEQUENCE"/>
    <property type="match status" value="1"/>
</dbReference>
<sequence length="358" mass="39680">MAPVEIPGINVPLLTGPLVLGYMWGYGLFGVLTVQMYIYYIHFNSKDDWKMRLYVWFIFLLELIFTIFSTIAAWDQYGPGWGDVNSILLIDWAWEPLPSLNGTISAMVQTFYVWRIYNLTKNIWISVFIELVAIMQCVFAWYFGISVSVQGLGVDKLVALTPEVSAWLAGSAACDVMITATIVFVLYRANTKSNFSQTTSAVTKIIRFTVETGLLTAAAAVVELILWLAQSEYNIHFIGFLVLGKLYSNALVATLNSRALIFGSVHTGAYTNSSGSAGPHTSNPFWDEGAKSQTHSIGTRSQTVRVTRTTEVHDDDDSHEMIVVSDLKRAAAGDDLEIGSHGHNNDEAKYGGRRVHLP</sequence>
<feature type="transmembrane region" description="Helical" evidence="2">
    <location>
        <begin position="94"/>
        <end position="114"/>
    </location>
</feature>
<comment type="caution">
    <text evidence="4">The sequence shown here is derived from an EMBL/GenBank/DDBJ whole genome shotgun (WGS) entry which is preliminary data.</text>
</comment>
<proteinExistence type="predicted"/>
<keyword evidence="5" id="KW-1185">Reference proteome</keyword>
<feature type="domain" description="DUF6534" evidence="3">
    <location>
        <begin position="171"/>
        <end position="259"/>
    </location>
</feature>
<dbReference type="Proteomes" id="UP001175226">
    <property type="component" value="Unassembled WGS sequence"/>
</dbReference>
<dbReference type="InterPro" id="IPR045339">
    <property type="entry name" value="DUF6534"/>
</dbReference>
<feature type="transmembrane region" description="Helical" evidence="2">
    <location>
        <begin position="208"/>
        <end position="229"/>
    </location>
</feature>
<organism evidence="4 5">
    <name type="scientific">Armillaria borealis</name>
    <dbReference type="NCBI Taxonomy" id="47425"/>
    <lineage>
        <taxon>Eukaryota</taxon>
        <taxon>Fungi</taxon>
        <taxon>Dikarya</taxon>
        <taxon>Basidiomycota</taxon>
        <taxon>Agaricomycotina</taxon>
        <taxon>Agaricomycetes</taxon>
        <taxon>Agaricomycetidae</taxon>
        <taxon>Agaricales</taxon>
        <taxon>Marasmiineae</taxon>
        <taxon>Physalacriaceae</taxon>
        <taxon>Armillaria</taxon>
    </lineage>
</organism>
<evidence type="ECO:0000256" key="1">
    <source>
        <dbReference type="SAM" id="MobiDB-lite"/>
    </source>
</evidence>
<feature type="transmembrane region" description="Helical" evidence="2">
    <location>
        <begin position="20"/>
        <end position="41"/>
    </location>
</feature>
<protein>
    <recommendedName>
        <fullName evidence="3">DUF6534 domain-containing protein</fullName>
    </recommendedName>
</protein>
<name>A0AA39IYN9_9AGAR</name>
<evidence type="ECO:0000313" key="5">
    <source>
        <dbReference type="Proteomes" id="UP001175226"/>
    </source>
</evidence>
<dbReference type="PANTHER" id="PTHR40465:SF1">
    <property type="entry name" value="DUF6534 DOMAIN-CONTAINING PROTEIN"/>
    <property type="match status" value="1"/>
</dbReference>
<evidence type="ECO:0000259" key="3">
    <source>
        <dbReference type="Pfam" id="PF20152"/>
    </source>
</evidence>
<feature type="compositionally biased region" description="Basic and acidic residues" evidence="1">
    <location>
        <begin position="336"/>
        <end position="350"/>
    </location>
</feature>
<evidence type="ECO:0000313" key="4">
    <source>
        <dbReference type="EMBL" id="KAK0432146.1"/>
    </source>
</evidence>
<feature type="transmembrane region" description="Helical" evidence="2">
    <location>
        <begin position="235"/>
        <end position="255"/>
    </location>
</feature>
<accession>A0AA39IYN9</accession>
<dbReference type="EMBL" id="JAUEPT010000100">
    <property type="protein sequence ID" value="KAK0432146.1"/>
    <property type="molecule type" value="Genomic_DNA"/>
</dbReference>